<dbReference type="AlphaFoldDB" id="A0A7G9GUU3"/>
<evidence type="ECO:0000313" key="2">
    <source>
        <dbReference type="EMBL" id="QNM14575.1"/>
    </source>
</evidence>
<dbReference type="Proteomes" id="UP000515913">
    <property type="component" value="Chromosome"/>
</dbReference>
<dbReference type="Gene3D" id="3.30.1370.110">
    <property type="match status" value="1"/>
</dbReference>
<name>A0A7G9GUU3_9FUSO</name>
<keyword evidence="3" id="KW-1185">Reference proteome</keyword>
<sequence length="94" mass="11116">MYNEIDLHYMNFDDALKVFITKYNRLYKSGDRKEIMVIHGYGSKHLGSTPVIRTKIREYFSRNKDCVKIRLDLNPGVTYVTPIKPLPIPKKKKR</sequence>
<reference evidence="2 3" key="1">
    <citation type="submission" date="2020-08" db="EMBL/GenBank/DDBJ databases">
        <authorList>
            <person name="Liu C."/>
            <person name="Sun Q."/>
        </authorList>
    </citation>
    <scope>NUCLEOTIDE SEQUENCE [LARGE SCALE GENOMIC DNA]</scope>
    <source>
        <strain evidence="2 3">NSJ-57</strain>
    </source>
</reference>
<evidence type="ECO:0000259" key="1">
    <source>
        <dbReference type="PROSITE" id="PS50828"/>
    </source>
</evidence>
<dbReference type="InterPro" id="IPR002625">
    <property type="entry name" value="Smr_dom"/>
</dbReference>
<feature type="domain" description="Smr" evidence="1">
    <location>
        <begin position="5"/>
        <end position="83"/>
    </location>
</feature>
<accession>A0A7G9GUU3</accession>
<dbReference type="KEGG" id="fho:H9Q81_06200"/>
<gene>
    <name evidence="2" type="ORF">H9Q81_06200</name>
</gene>
<dbReference type="SUPFAM" id="SSF160443">
    <property type="entry name" value="SMR domain-like"/>
    <property type="match status" value="1"/>
</dbReference>
<dbReference type="SMART" id="SM00463">
    <property type="entry name" value="SMR"/>
    <property type="match status" value="1"/>
</dbReference>
<dbReference type="InterPro" id="IPR036063">
    <property type="entry name" value="Smr_dom_sf"/>
</dbReference>
<evidence type="ECO:0000313" key="3">
    <source>
        <dbReference type="Proteomes" id="UP000515913"/>
    </source>
</evidence>
<dbReference type="Pfam" id="PF01713">
    <property type="entry name" value="Smr"/>
    <property type="match status" value="1"/>
</dbReference>
<proteinExistence type="predicted"/>
<dbReference type="RefSeq" id="WP_101474132.1">
    <property type="nucleotide sequence ID" value="NZ_CP060637.1"/>
</dbReference>
<organism evidence="2 3">
    <name type="scientific">Fusobacterium hominis</name>
    <dbReference type="NCBI Taxonomy" id="2764326"/>
    <lineage>
        <taxon>Bacteria</taxon>
        <taxon>Fusobacteriati</taxon>
        <taxon>Fusobacteriota</taxon>
        <taxon>Fusobacteriia</taxon>
        <taxon>Fusobacteriales</taxon>
        <taxon>Fusobacteriaceae</taxon>
        <taxon>Fusobacterium</taxon>
    </lineage>
</organism>
<dbReference type="EMBL" id="CP060637">
    <property type="protein sequence ID" value="QNM14575.1"/>
    <property type="molecule type" value="Genomic_DNA"/>
</dbReference>
<dbReference type="PROSITE" id="PS50828">
    <property type="entry name" value="SMR"/>
    <property type="match status" value="1"/>
</dbReference>
<protein>
    <submittedName>
        <fullName evidence="2">Smr/MutS family protein</fullName>
    </submittedName>
</protein>